<reference evidence="2 3" key="1">
    <citation type="submission" date="2021-06" db="EMBL/GenBank/DDBJ databases">
        <title>Updating the genus Pseudomonas: Description of 43 new species and partition of the Pseudomonas putida group.</title>
        <authorList>
            <person name="Girard L."/>
            <person name="Lood C."/>
            <person name="Vandamme P."/>
            <person name="Rokni-Zadeh H."/>
            <person name="Van Noort V."/>
            <person name="Hofte M."/>
            <person name="Lavigne R."/>
            <person name="De Mot R."/>
        </authorList>
    </citation>
    <scope>NUCLEOTIDE SEQUENCE [LARGE SCALE GENOMIC DNA]</scope>
    <source>
        <strain evidence="2 3">COR58</strain>
    </source>
</reference>
<dbReference type="RefSeq" id="WP_217891814.1">
    <property type="nucleotide sequence ID" value="NZ_JAHSTS010000001.1"/>
</dbReference>
<name>A0ABS6PDX5_9PSED</name>
<gene>
    <name evidence="2" type="ORF">KVG96_09625</name>
</gene>
<organism evidence="2 3">
    <name type="scientific">Pseudomonas ekonensis</name>
    <dbReference type="NCBI Taxonomy" id="2842353"/>
    <lineage>
        <taxon>Bacteria</taxon>
        <taxon>Pseudomonadati</taxon>
        <taxon>Pseudomonadota</taxon>
        <taxon>Gammaproteobacteria</taxon>
        <taxon>Pseudomonadales</taxon>
        <taxon>Pseudomonadaceae</taxon>
        <taxon>Pseudomonas</taxon>
    </lineage>
</organism>
<evidence type="ECO:0000259" key="1">
    <source>
        <dbReference type="Pfam" id="PF12680"/>
    </source>
</evidence>
<evidence type="ECO:0000313" key="3">
    <source>
        <dbReference type="Proteomes" id="UP000765224"/>
    </source>
</evidence>
<comment type="caution">
    <text evidence="2">The sequence shown here is derived from an EMBL/GenBank/DDBJ whole genome shotgun (WGS) entry which is preliminary data.</text>
</comment>
<dbReference type="Proteomes" id="UP000765224">
    <property type="component" value="Unassembled WGS sequence"/>
</dbReference>
<keyword evidence="3" id="KW-1185">Reference proteome</keyword>
<sequence>MSHPTLAPAIAGYINAANARDTTQIARFFAENANVFDEGHHQVGPQAIAHWIEDSGRRYQPRVEVLDVQHRTGKVLVHGLVSGDFPGSPQPLRYMFRLDEQGKIARLDISL</sequence>
<proteinExistence type="predicted"/>
<dbReference type="EMBL" id="JAHSTS010000001">
    <property type="protein sequence ID" value="MBV4458207.1"/>
    <property type="molecule type" value="Genomic_DNA"/>
</dbReference>
<dbReference type="Pfam" id="PF12680">
    <property type="entry name" value="SnoaL_2"/>
    <property type="match status" value="1"/>
</dbReference>
<evidence type="ECO:0000313" key="2">
    <source>
        <dbReference type="EMBL" id="MBV4458207.1"/>
    </source>
</evidence>
<dbReference type="InterPro" id="IPR037401">
    <property type="entry name" value="SnoaL-like"/>
</dbReference>
<accession>A0ABS6PDX5</accession>
<protein>
    <submittedName>
        <fullName evidence="2">Nuclear transport factor 2 family protein</fullName>
    </submittedName>
</protein>
<feature type="domain" description="SnoaL-like" evidence="1">
    <location>
        <begin position="12"/>
        <end position="106"/>
    </location>
</feature>